<feature type="region of interest" description="Disordered" evidence="1">
    <location>
        <begin position="1"/>
        <end position="25"/>
    </location>
</feature>
<keyword evidence="3" id="KW-1185">Reference proteome</keyword>
<dbReference type="InParanoid" id="A0A7J7DB41"/>
<reference evidence="2 3" key="1">
    <citation type="journal article" date="2020" name="Nat. Commun.">
        <title>Genome of Tripterygium wilfordii and identification of cytochrome P450 involved in triptolide biosynthesis.</title>
        <authorList>
            <person name="Tu L."/>
            <person name="Su P."/>
            <person name="Zhang Z."/>
            <person name="Gao L."/>
            <person name="Wang J."/>
            <person name="Hu T."/>
            <person name="Zhou J."/>
            <person name="Zhang Y."/>
            <person name="Zhao Y."/>
            <person name="Liu Y."/>
            <person name="Song Y."/>
            <person name="Tong Y."/>
            <person name="Lu Y."/>
            <person name="Yang J."/>
            <person name="Xu C."/>
            <person name="Jia M."/>
            <person name="Peters R.J."/>
            <person name="Huang L."/>
            <person name="Gao W."/>
        </authorList>
    </citation>
    <scope>NUCLEOTIDE SEQUENCE [LARGE SCALE GENOMIC DNA]</scope>
    <source>
        <strain evidence="3">cv. XIE 37</strain>
        <tissue evidence="2">Leaf</tissue>
    </source>
</reference>
<evidence type="ECO:0000313" key="3">
    <source>
        <dbReference type="Proteomes" id="UP000593562"/>
    </source>
</evidence>
<name>A0A7J7DB41_TRIWF</name>
<protein>
    <submittedName>
        <fullName evidence="2">Uncharacterized protein</fullName>
    </submittedName>
</protein>
<organism evidence="2 3">
    <name type="scientific">Tripterygium wilfordii</name>
    <name type="common">Thunder God vine</name>
    <dbReference type="NCBI Taxonomy" id="458696"/>
    <lineage>
        <taxon>Eukaryota</taxon>
        <taxon>Viridiplantae</taxon>
        <taxon>Streptophyta</taxon>
        <taxon>Embryophyta</taxon>
        <taxon>Tracheophyta</taxon>
        <taxon>Spermatophyta</taxon>
        <taxon>Magnoliopsida</taxon>
        <taxon>eudicotyledons</taxon>
        <taxon>Gunneridae</taxon>
        <taxon>Pentapetalae</taxon>
        <taxon>rosids</taxon>
        <taxon>fabids</taxon>
        <taxon>Celastrales</taxon>
        <taxon>Celastraceae</taxon>
        <taxon>Tripterygium</taxon>
    </lineage>
</organism>
<comment type="caution">
    <text evidence="2">The sequence shown here is derived from an EMBL/GenBank/DDBJ whole genome shotgun (WGS) entry which is preliminary data.</text>
</comment>
<dbReference type="Proteomes" id="UP000593562">
    <property type="component" value="Unassembled WGS sequence"/>
</dbReference>
<dbReference type="AlphaFoldDB" id="A0A7J7DB41"/>
<feature type="region of interest" description="Disordered" evidence="1">
    <location>
        <begin position="186"/>
        <end position="224"/>
    </location>
</feature>
<accession>A0A7J7DB41</accession>
<evidence type="ECO:0000313" key="2">
    <source>
        <dbReference type="EMBL" id="KAF5743504.1"/>
    </source>
</evidence>
<feature type="compositionally biased region" description="Low complexity" evidence="1">
    <location>
        <begin position="210"/>
        <end position="221"/>
    </location>
</feature>
<dbReference type="EMBL" id="JAAARO010000008">
    <property type="protein sequence ID" value="KAF5743504.1"/>
    <property type="molecule type" value="Genomic_DNA"/>
</dbReference>
<sequence length="834" mass="92386">MNSGRDDLCSLAKSKSEDDTSENYKESKLSYTRDFLLSLAELDPCKRLPNEFDSSVFGEGNGLGGLSQSYRSSDFGGLNCNRSQPSWQNPGPGLLGSFALQRVYEHVAGTLAPQIQENSYHLLKSSAPYCPPHISKAKLHSKRQSNDLHNDETFCSSYYLSPERAEDERRRRDSFELIRREQQKAIQEKQNLGQQKENSDPEISKKYKASTWHSSSSKPSSATQLVTPAFERISLEENSATKPLAASPLPELCHVKDDLTRSSVLASSNLNHQSLKDVIKTAGSISSGHLKGVSEMHVASHYEANSKSFSSGVLTCNDLEQSISSDGKKDYYTRRGEQGWSTCDMEDNQTNSSSSHGVSQCLNSLLDKGKSLSDSETSSILSMGSPDGVYLYEAGDDGKHLNTLNTEISKKMFTQYGTLGAGLSKELLSIELETGQEVYMGRMTKNDALEPIGGLHSVNRDAISLTIDGSIGINHIGFEIPICANKSGLSTSKGDQCTGNDIPMKAVYPTNGSDGKANSFDDLCLPDEDSLITVDDWIFPEDSISMPDGISNKADLLASNTPGDVAQKLAASFVSRSDERYTRPNREGPTSRFSMSDRVGMETSYHNLQPQLSHLQPLHSRASEDWEFFHHSKSQRARLSSMVEPLGFRTDPYEPPPYRCSPSNVCPYPFQHPHVEPTLFDHQRIHSPLELMPVPRNYPPPNQVGGMSNFALPHHLVHQMPYHAEDLHQLQKGHPMNYQHPIYHGFEMQNLDHRFGIGSNQSACSGLYEKGVRREQRTPVKGGKEIFGNQLNLKQLSLTRKVPATSIVFRFQRSLQRISDKLEGTYSDGGSGSV</sequence>
<dbReference type="PANTHER" id="PTHR34802">
    <property type="entry name" value="CHORISMATE SYNTHASE"/>
    <property type="match status" value="1"/>
</dbReference>
<gene>
    <name evidence="2" type="ORF">HS088_TW08G00088</name>
</gene>
<evidence type="ECO:0000256" key="1">
    <source>
        <dbReference type="SAM" id="MobiDB-lite"/>
    </source>
</evidence>
<dbReference type="PANTHER" id="PTHR34802:SF3">
    <property type="match status" value="1"/>
</dbReference>
<proteinExistence type="predicted"/>